<evidence type="ECO:0000313" key="3">
    <source>
        <dbReference type="EMBL" id="CAD9968083.1"/>
    </source>
</evidence>
<gene>
    <name evidence="2" type="ORF">APAL1065_LOCUS13058</name>
    <name evidence="3" type="ORF">APAL1065_LOCUS13067</name>
</gene>
<evidence type="ECO:0000313" key="2">
    <source>
        <dbReference type="EMBL" id="CAD9968062.1"/>
    </source>
</evidence>
<sequence>MNRSSYHGKLGPSDESTAEISLSSINTEFDFLTDRLHGSLDMDKHSRKGLSRHSGLREQRLEAISATGDEEDEEGFQDSFAVDDGSSHEITAQAMRAATESFLIGDNYVSDVEEETEDFSSSSSPVPEAIEAAPDATTTSVATASTQVLEGEEQESPPTKTKPLSPDASSPDLINSKK</sequence>
<feature type="region of interest" description="Disordered" evidence="1">
    <location>
        <begin position="112"/>
        <end position="178"/>
    </location>
</feature>
<protein>
    <submittedName>
        <fullName evidence="3">Uncharacterized protein</fullName>
    </submittedName>
</protein>
<accession>A0A6U3B134</accession>
<name>A0A6U3B134_9STRA</name>
<dbReference type="EMBL" id="HBHT01019492">
    <property type="protein sequence ID" value="CAD9968062.1"/>
    <property type="molecule type" value="Transcribed_RNA"/>
</dbReference>
<feature type="compositionally biased region" description="Low complexity" evidence="1">
    <location>
        <begin position="119"/>
        <end position="146"/>
    </location>
</feature>
<dbReference type="EMBL" id="HBHT01019503">
    <property type="protein sequence ID" value="CAD9968083.1"/>
    <property type="molecule type" value="Transcribed_RNA"/>
</dbReference>
<organism evidence="3">
    <name type="scientific">Entomoneis paludosa</name>
    <dbReference type="NCBI Taxonomy" id="265537"/>
    <lineage>
        <taxon>Eukaryota</taxon>
        <taxon>Sar</taxon>
        <taxon>Stramenopiles</taxon>
        <taxon>Ochrophyta</taxon>
        <taxon>Bacillariophyta</taxon>
        <taxon>Bacillariophyceae</taxon>
        <taxon>Bacillariophycidae</taxon>
        <taxon>Entomoneidaceae</taxon>
        <taxon>Entomoneis</taxon>
    </lineage>
</organism>
<reference evidence="3" key="1">
    <citation type="submission" date="2021-01" db="EMBL/GenBank/DDBJ databases">
        <authorList>
            <person name="Corre E."/>
            <person name="Pelletier E."/>
            <person name="Niang G."/>
            <person name="Scheremetjew M."/>
            <person name="Finn R."/>
            <person name="Kale V."/>
            <person name="Holt S."/>
            <person name="Cochrane G."/>
            <person name="Meng A."/>
            <person name="Brown T."/>
            <person name="Cohen L."/>
        </authorList>
    </citation>
    <scope>NUCLEOTIDE SEQUENCE</scope>
    <source>
        <strain evidence="3">CCMP125</strain>
    </source>
</reference>
<evidence type="ECO:0000256" key="1">
    <source>
        <dbReference type="SAM" id="MobiDB-lite"/>
    </source>
</evidence>
<dbReference type="AlphaFoldDB" id="A0A6U3B134"/>
<proteinExistence type="predicted"/>